<keyword evidence="10" id="KW-1185">Reference proteome</keyword>
<dbReference type="InterPro" id="IPR050525">
    <property type="entry name" value="ECM_Assembly_Org"/>
</dbReference>
<dbReference type="Gene3D" id="3.40.50.410">
    <property type="entry name" value="von Willebrand factor, type A domain"/>
    <property type="match status" value="1"/>
</dbReference>
<accession>A0A9W3B8B3</accession>
<dbReference type="PRINTS" id="PR00453">
    <property type="entry name" value="VWFADOMAIN"/>
</dbReference>
<dbReference type="RefSeq" id="XP_055895787.1">
    <property type="nucleotide sequence ID" value="XM_056039812.1"/>
</dbReference>
<organism evidence="10 11">
    <name type="scientific">Biomphalaria glabrata</name>
    <name type="common">Bloodfluke planorb</name>
    <name type="synonym">Freshwater snail</name>
    <dbReference type="NCBI Taxonomy" id="6526"/>
    <lineage>
        <taxon>Eukaryota</taxon>
        <taxon>Metazoa</taxon>
        <taxon>Spiralia</taxon>
        <taxon>Lophotrochozoa</taxon>
        <taxon>Mollusca</taxon>
        <taxon>Gastropoda</taxon>
        <taxon>Heterobranchia</taxon>
        <taxon>Euthyneura</taxon>
        <taxon>Panpulmonata</taxon>
        <taxon>Hygrophila</taxon>
        <taxon>Lymnaeoidea</taxon>
        <taxon>Planorbidae</taxon>
        <taxon>Biomphalaria</taxon>
    </lineage>
</organism>
<dbReference type="PROSITE" id="PS50234">
    <property type="entry name" value="VWFA"/>
    <property type="match status" value="1"/>
</dbReference>
<evidence type="ECO:0000313" key="10">
    <source>
        <dbReference type="Proteomes" id="UP001165740"/>
    </source>
</evidence>
<gene>
    <name evidence="11" type="primary">LOC106071461</name>
</gene>
<dbReference type="SUPFAM" id="SSF53300">
    <property type="entry name" value="vWA-like"/>
    <property type="match status" value="1"/>
</dbReference>
<name>A0A9W3B8B3_BIOGL</name>
<dbReference type="AlphaFoldDB" id="A0A9W3B8B3"/>
<feature type="chain" id="PRO_5040834777" evidence="8">
    <location>
        <begin position="24"/>
        <end position="326"/>
    </location>
</feature>
<dbReference type="SMART" id="SM00327">
    <property type="entry name" value="VWA"/>
    <property type="match status" value="1"/>
</dbReference>
<dbReference type="GO" id="GO:0005576">
    <property type="term" value="C:extracellular region"/>
    <property type="evidence" value="ECO:0007669"/>
    <property type="project" value="UniProtKB-SubCell"/>
</dbReference>
<dbReference type="GeneID" id="106071461"/>
<evidence type="ECO:0000256" key="4">
    <source>
        <dbReference type="ARBA" id="ARBA00022737"/>
    </source>
</evidence>
<keyword evidence="5" id="KW-1015">Disulfide bond</keyword>
<feature type="signal peptide" evidence="8">
    <location>
        <begin position="1"/>
        <end position="23"/>
    </location>
</feature>
<feature type="region of interest" description="Disordered" evidence="7">
    <location>
        <begin position="231"/>
        <end position="258"/>
    </location>
</feature>
<evidence type="ECO:0000256" key="8">
    <source>
        <dbReference type="SAM" id="SignalP"/>
    </source>
</evidence>
<evidence type="ECO:0000259" key="9">
    <source>
        <dbReference type="PROSITE" id="PS50234"/>
    </source>
</evidence>
<evidence type="ECO:0000256" key="1">
    <source>
        <dbReference type="ARBA" id="ARBA00004613"/>
    </source>
</evidence>
<evidence type="ECO:0000256" key="7">
    <source>
        <dbReference type="SAM" id="MobiDB-lite"/>
    </source>
</evidence>
<dbReference type="InterPro" id="IPR036465">
    <property type="entry name" value="vWFA_dom_sf"/>
</dbReference>
<evidence type="ECO:0000256" key="5">
    <source>
        <dbReference type="ARBA" id="ARBA00023157"/>
    </source>
</evidence>
<dbReference type="OMA" id="ASTAHCE"/>
<dbReference type="OrthoDB" id="10256829at2759"/>
<evidence type="ECO:0000256" key="2">
    <source>
        <dbReference type="ARBA" id="ARBA00022525"/>
    </source>
</evidence>
<dbReference type="InterPro" id="IPR002035">
    <property type="entry name" value="VWF_A"/>
</dbReference>
<dbReference type="PANTHER" id="PTHR24020">
    <property type="entry name" value="COLLAGEN ALPHA"/>
    <property type="match status" value="1"/>
</dbReference>
<reference evidence="11" key="1">
    <citation type="submission" date="2025-08" db="UniProtKB">
        <authorList>
            <consortium name="RefSeq"/>
        </authorList>
    </citation>
    <scope>IDENTIFICATION</scope>
</reference>
<comment type="subcellular location">
    <subcellularLocation>
        <location evidence="1">Secreted</location>
    </subcellularLocation>
</comment>
<protein>
    <submittedName>
        <fullName evidence="11">Collagen alpha-1(XII) chain-like</fullName>
    </submittedName>
</protein>
<evidence type="ECO:0000256" key="3">
    <source>
        <dbReference type="ARBA" id="ARBA00022729"/>
    </source>
</evidence>
<keyword evidence="4" id="KW-0677">Repeat</keyword>
<keyword evidence="2" id="KW-0964">Secreted</keyword>
<feature type="domain" description="VWFA" evidence="9">
    <location>
        <begin position="48"/>
        <end position="221"/>
    </location>
</feature>
<keyword evidence="3 8" id="KW-0732">Signal</keyword>
<proteinExistence type="predicted"/>
<sequence>MAFKDILMTICTVSWITCSLLDARSVTSVPLKRNVPTASTAHCEGKADILLILDSSTSIGRAKYATLANFTANLTRNFHIGQNAIQFGAVLFSDNVRNLFDLNHFHTNDEIAQALIHMPFLTGSTHTALALDYAHNTAFNVSHGARTNVGKIAIVITDGNSQNHAQTAQAAERLKNSGVKVIAVGVGNSISRAELLAIASNEKDIFNVSDYSVLNEIKNALVTSACEAATTTPAPTTTTTTTTTTTRPTTTTSHCPTPTAPANGEVVCKYSDEIFCTITCKNGFQFERTDAKYFQFPCDVATGVFDKVITPDCVHIARSTLVPPLG</sequence>
<dbReference type="Proteomes" id="UP001165740">
    <property type="component" value="Chromosome 9"/>
</dbReference>
<evidence type="ECO:0000256" key="6">
    <source>
        <dbReference type="ARBA" id="ARBA00023180"/>
    </source>
</evidence>
<dbReference type="FunFam" id="3.40.50.410:FF:000004">
    <property type="entry name" value="collagen alpha-6(VI) chain"/>
    <property type="match status" value="1"/>
</dbReference>
<dbReference type="Pfam" id="PF00092">
    <property type="entry name" value="VWA"/>
    <property type="match status" value="1"/>
</dbReference>
<keyword evidence="6" id="KW-0325">Glycoprotein</keyword>
<dbReference type="InterPro" id="IPR000436">
    <property type="entry name" value="Sushi_SCR_CCP_dom"/>
</dbReference>
<dbReference type="CDD" id="cd00033">
    <property type="entry name" value="CCP"/>
    <property type="match status" value="1"/>
</dbReference>
<evidence type="ECO:0000313" key="11">
    <source>
        <dbReference type="RefSeq" id="XP_055895787.1"/>
    </source>
</evidence>
<dbReference type="PANTHER" id="PTHR24020:SF20">
    <property type="entry name" value="PH DOMAIN-CONTAINING PROTEIN"/>
    <property type="match status" value="1"/>
</dbReference>